<dbReference type="PROSITE" id="PS50989">
    <property type="entry name" value="COA_CT_CTER"/>
    <property type="match status" value="1"/>
</dbReference>
<dbReference type="RefSeq" id="WP_394823928.1">
    <property type="nucleotide sequence ID" value="NZ_CP089984.1"/>
</dbReference>
<evidence type="ECO:0000313" key="4">
    <source>
        <dbReference type="Proteomes" id="UP001370348"/>
    </source>
</evidence>
<dbReference type="InterPro" id="IPR045190">
    <property type="entry name" value="MCCB/AccD1-like"/>
</dbReference>
<evidence type="ECO:0000259" key="1">
    <source>
        <dbReference type="PROSITE" id="PS50980"/>
    </source>
</evidence>
<dbReference type="Proteomes" id="UP001370348">
    <property type="component" value="Chromosome"/>
</dbReference>
<keyword evidence="4" id="KW-1185">Reference proteome</keyword>
<accession>A0ABZ2LWT2</accession>
<dbReference type="PROSITE" id="PS50980">
    <property type="entry name" value="COA_CT_NTER"/>
    <property type="match status" value="1"/>
</dbReference>
<dbReference type="EMBL" id="CP089984">
    <property type="protein sequence ID" value="WXB14308.1"/>
    <property type="molecule type" value="Genomic_DNA"/>
</dbReference>
<reference evidence="3 4" key="1">
    <citation type="submission" date="2021-12" db="EMBL/GenBank/DDBJ databases">
        <title>Discovery of the Pendulisporaceae a myxobacterial family with distinct sporulation behavior and unique specialized metabolism.</title>
        <authorList>
            <person name="Garcia R."/>
            <person name="Popoff A."/>
            <person name="Bader C.D."/>
            <person name="Loehr J."/>
            <person name="Walesch S."/>
            <person name="Walt C."/>
            <person name="Boldt J."/>
            <person name="Bunk B."/>
            <person name="Haeckl F.J.F.P.J."/>
            <person name="Gunesch A.P."/>
            <person name="Birkelbach J."/>
            <person name="Nuebel U."/>
            <person name="Pietschmann T."/>
            <person name="Bach T."/>
            <person name="Mueller R."/>
        </authorList>
    </citation>
    <scope>NUCLEOTIDE SEQUENCE [LARGE SCALE GENOMIC DNA]</scope>
    <source>
        <strain evidence="3 4">MSr11954</strain>
    </source>
</reference>
<feature type="domain" description="CoA carboxyltransferase N-terminal" evidence="1">
    <location>
        <begin position="19"/>
        <end position="277"/>
    </location>
</feature>
<evidence type="ECO:0000259" key="2">
    <source>
        <dbReference type="PROSITE" id="PS50989"/>
    </source>
</evidence>
<dbReference type="InterPro" id="IPR034733">
    <property type="entry name" value="AcCoA_carboxyl_beta"/>
</dbReference>
<dbReference type="PANTHER" id="PTHR22855">
    <property type="entry name" value="ACETYL, PROPIONYL, PYRUVATE, AND GLUTACONYL CARBOXYLASE-RELATED"/>
    <property type="match status" value="1"/>
</dbReference>
<evidence type="ECO:0000313" key="3">
    <source>
        <dbReference type="EMBL" id="WXB14308.1"/>
    </source>
</evidence>
<sequence length="541" mass="57908">MTVLCSTVDTRGAAFAKNREDMLGLVAELRAIEAKGRAEEESKRKNYVKRGQLLPRERIMRLLDRRSPWLELSTLAGYKMHDDRDGALAGGNMIIGIGYVSGVRCIVTASNSAIKGGTIAPMGLHKALRAQEIALEQKLPAVSLVESGGANLLYQSEIFIPGGRTFANQARASAAGIPQITVVHGSSTAGGAYMPGLSDYVIMVRGRAKVFLAGPPLLLAATGEVALDEDLGGAEMHTRIAGTGEFLAEDDADALRIARDVMRGIGWNDGLPPRPPRAVKAPLYDPDELCGVVPVDYRKPVDCREIIARVVDASEFVEFKGEYDRQTICGHATIAGVRVGVVGNNGPITVQGSTKTGQFIQLCCQSNLPIVYLMNTTGYMVGSASERGGIVKHGSKMIQAVANAHVPQITIVVGGSFGAGNYGMCGRGFGPAFIFSWPNARTAVMGGEQAAKVMSIVTREKWKRAGKVFDESDEGMLSAIESTIVSQFETESHAFVTSARLFDDGIIDPRDTRKVLAYVLSICDEARARTLQPTSYGVARL</sequence>
<gene>
    <name evidence="3" type="ORF">LZC94_41595</name>
</gene>
<feature type="domain" description="CoA carboxyltransferase C-terminal" evidence="2">
    <location>
        <begin position="275"/>
        <end position="525"/>
    </location>
</feature>
<protein>
    <submittedName>
        <fullName evidence="3">Acyl-CoA carboxylase subunit beta</fullName>
    </submittedName>
</protein>
<dbReference type="Pfam" id="PF01039">
    <property type="entry name" value="Carboxyl_trans"/>
    <property type="match status" value="1"/>
</dbReference>
<dbReference type="InterPro" id="IPR011762">
    <property type="entry name" value="COA_CT_N"/>
</dbReference>
<dbReference type="SUPFAM" id="SSF52096">
    <property type="entry name" value="ClpP/crotonase"/>
    <property type="match status" value="2"/>
</dbReference>
<name>A0ABZ2LWT2_9BACT</name>
<organism evidence="3 4">
    <name type="scientific">Pendulispora albinea</name>
    <dbReference type="NCBI Taxonomy" id="2741071"/>
    <lineage>
        <taxon>Bacteria</taxon>
        <taxon>Pseudomonadati</taxon>
        <taxon>Myxococcota</taxon>
        <taxon>Myxococcia</taxon>
        <taxon>Myxococcales</taxon>
        <taxon>Sorangiineae</taxon>
        <taxon>Pendulisporaceae</taxon>
        <taxon>Pendulispora</taxon>
    </lineage>
</organism>
<dbReference type="InterPro" id="IPR029045">
    <property type="entry name" value="ClpP/crotonase-like_dom_sf"/>
</dbReference>
<dbReference type="InterPro" id="IPR011763">
    <property type="entry name" value="COA_CT_C"/>
</dbReference>
<proteinExistence type="predicted"/>
<dbReference type="PANTHER" id="PTHR22855:SF46">
    <property type="entry name" value="METHYLCROTONOYL-COA CARBOXYLASE"/>
    <property type="match status" value="1"/>
</dbReference>
<dbReference type="Gene3D" id="3.90.226.10">
    <property type="entry name" value="2-enoyl-CoA Hydratase, Chain A, domain 1"/>
    <property type="match status" value="2"/>
</dbReference>